<evidence type="ECO:0000313" key="4">
    <source>
        <dbReference type="Proteomes" id="UP000197138"/>
    </source>
</evidence>
<dbReference type="EMBL" id="MTKT01005171">
    <property type="protein sequence ID" value="OWM68121.1"/>
    <property type="molecule type" value="Genomic_DNA"/>
</dbReference>
<sequence>MGYEATRDGLGPIRFFLPCEWPMGVMGLARPTSSLLVDRNGVWGFGPTHFILGAAHGACRLGPIHIIVACGPPMRRTGLAQPTSPSRVGGPWDIMGLVLLATSAYDQGRPTPGIPRGLRGPLKEPGDGRASPDEVERNFKRSDPSHLKSGSE</sequence>
<name>A0A218W7D3_PUNGR</name>
<evidence type="ECO:0000313" key="5">
    <source>
        <dbReference type="Proteomes" id="UP000233551"/>
    </source>
</evidence>
<evidence type="ECO:0000313" key="2">
    <source>
        <dbReference type="EMBL" id="OWM68121.1"/>
    </source>
</evidence>
<evidence type="ECO:0000256" key="1">
    <source>
        <dbReference type="SAM" id="MobiDB-lite"/>
    </source>
</evidence>
<proteinExistence type="predicted"/>
<reference evidence="4" key="1">
    <citation type="journal article" date="2017" name="Plant J.">
        <title>The pomegranate (Punica granatum L.) genome and the genomics of punicalagin biosynthesis.</title>
        <authorList>
            <person name="Qin G."/>
            <person name="Xu C."/>
            <person name="Ming R."/>
            <person name="Tang H."/>
            <person name="Guyot R."/>
            <person name="Kramer E.M."/>
            <person name="Hu Y."/>
            <person name="Yi X."/>
            <person name="Qi Y."/>
            <person name="Xu X."/>
            <person name="Gao Z."/>
            <person name="Pan H."/>
            <person name="Jian J."/>
            <person name="Tian Y."/>
            <person name="Yue Z."/>
            <person name="Xu Y."/>
        </authorList>
    </citation>
    <scope>NUCLEOTIDE SEQUENCE [LARGE SCALE GENOMIC DNA]</scope>
    <source>
        <strain evidence="4">cv. Dabenzi</strain>
    </source>
</reference>
<reference evidence="2" key="2">
    <citation type="submission" date="2017-06" db="EMBL/GenBank/DDBJ databases">
        <title>The pomegranate genome and the genomics of punicalagin biosynthesis.</title>
        <authorList>
            <person name="Xu C."/>
        </authorList>
    </citation>
    <scope>NUCLEOTIDE SEQUENCE [LARGE SCALE GENOMIC DNA]</scope>
    <source>
        <tissue evidence="2">Fresh leaf</tissue>
    </source>
</reference>
<dbReference type="Proteomes" id="UP000197138">
    <property type="component" value="Unassembled WGS sequence"/>
</dbReference>
<dbReference type="EMBL" id="PGOL01002944">
    <property type="protein sequence ID" value="PKI44129.1"/>
    <property type="molecule type" value="Genomic_DNA"/>
</dbReference>
<feature type="region of interest" description="Disordered" evidence="1">
    <location>
        <begin position="105"/>
        <end position="152"/>
    </location>
</feature>
<evidence type="ECO:0000313" key="3">
    <source>
        <dbReference type="EMBL" id="PKI44129.1"/>
    </source>
</evidence>
<reference evidence="3 5" key="3">
    <citation type="submission" date="2017-11" db="EMBL/GenBank/DDBJ databases">
        <title>De-novo sequencing of pomegranate (Punica granatum L.) genome.</title>
        <authorList>
            <person name="Akparov Z."/>
            <person name="Amiraslanov A."/>
            <person name="Hajiyeva S."/>
            <person name="Abbasov M."/>
            <person name="Kaur K."/>
            <person name="Hamwieh A."/>
            <person name="Solovyev V."/>
            <person name="Salamov A."/>
            <person name="Braich B."/>
            <person name="Kosarev P."/>
            <person name="Mahmoud A."/>
            <person name="Hajiyev E."/>
            <person name="Babayeva S."/>
            <person name="Izzatullayeva V."/>
            <person name="Mammadov A."/>
            <person name="Mammadov A."/>
            <person name="Sharifova S."/>
            <person name="Ojaghi J."/>
            <person name="Eynullazada K."/>
            <person name="Bayramov B."/>
            <person name="Abdulazimova A."/>
            <person name="Shahmuradov I."/>
        </authorList>
    </citation>
    <scope>NUCLEOTIDE SEQUENCE [LARGE SCALE GENOMIC DNA]</scope>
    <source>
        <strain evidence="3">AG2017</strain>
        <strain evidence="5">cv. AG2017</strain>
        <tissue evidence="3">Leaf</tissue>
    </source>
</reference>
<feature type="compositionally biased region" description="Basic and acidic residues" evidence="1">
    <location>
        <begin position="121"/>
        <end position="152"/>
    </location>
</feature>
<organism evidence="2 4">
    <name type="scientific">Punica granatum</name>
    <name type="common">Pomegranate</name>
    <dbReference type="NCBI Taxonomy" id="22663"/>
    <lineage>
        <taxon>Eukaryota</taxon>
        <taxon>Viridiplantae</taxon>
        <taxon>Streptophyta</taxon>
        <taxon>Embryophyta</taxon>
        <taxon>Tracheophyta</taxon>
        <taxon>Spermatophyta</taxon>
        <taxon>Magnoliopsida</taxon>
        <taxon>eudicotyledons</taxon>
        <taxon>Gunneridae</taxon>
        <taxon>Pentapetalae</taxon>
        <taxon>rosids</taxon>
        <taxon>malvids</taxon>
        <taxon>Myrtales</taxon>
        <taxon>Lythraceae</taxon>
        <taxon>Punica</taxon>
    </lineage>
</organism>
<dbReference type="AlphaFoldDB" id="A0A218W7D3"/>
<accession>A0A218W7D3</accession>
<comment type="caution">
    <text evidence="2">The sequence shown here is derived from an EMBL/GenBank/DDBJ whole genome shotgun (WGS) entry which is preliminary data.</text>
</comment>
<keyword evidence="5" id="KW-1185">Reference proteome</keyword>
<protein>
    <submittedName>
        <fullName evidence="2">Uncharacterized protein</fullName>
    </submittedName>
</protein>
<gene>
    <name evidence="2" type="ORF">CDL15_Pgr016321</name>
    <name evidence="3" type="ORF">CRG98_035473</name>
</gene>
<dbReference type="Proteomes" id="UP000233551">
    <property type="component" value="Unassembled WGS sequence"/>
</dbReference>